<accession>A0A3M7L7B4</accession>
<feature type="domain" description="Nucleotide-diphospho-sugar transferase" evidence="1">
    <location>
        <begin position="668"/>
        <end position="899"/>
    </location>
</feature>
<evidence type="ECO:0000313" key="2">
    <source>
        <dbReference type="EMBL" id="RMZ57376.1"/>
    </source>
</evidence>
<dbReference type="PANTHER" id="PTHR46936">
    <property type="entry name" value="ARABINOSYLTRANSFERASE XEG113"/>
    <property type="match status" value="1"/>
</dbReference>
<dbReference type="InterPro" id="IPR005069">
    <property type="entry name" value="Nucl-diP-sugar_transferase"/>
</dbReference>
<dbReference type="PANTHER" id="PTHR46936:SF1">
    <property type="entry name" value="ARABINOSYLTRANSFERASE XEG113"/>
    <property type="match status" value="1"/>
</dbReference>
<name>A0A3M7L7B4_AUXPR</name>
<dbReference type="GO" id="GO:0052325">
    <property type="term" value="P:cell wall pectin biosynthetic process"/>
    <property type="evidence" value="ECO:0007669"/>
    <property type="project" value="TreeGrafter"/>
</dbReference>
<evidence type="ECO:0000313" key="3">
    <source>
        <dbReference type="Proteomes" id="UP000279271"/>
    </source>
</evidence>
<reference evidence="3" key="1">
    <citation type="journal article" date="2018" name="Algal Res.">
        <title>Characterization of plant carbon substrate utilization by Auxenochlorella protothecoides.</title>
        <authorList>
            <person name="Vogler B.W."/>
            <person name="Starkenburg S.R."/>
            <person name="Sudasinghe N."/>
            <person name="Schambach J.Y."/>
            <person name="Rollin J.A."/>
            <person name="Pattathil S."/>
            <person name="Barry A.N."/>
        </authorList>
    </citation>
    <scope>NUCLEOTIDE SEQUENCE [LARGE SCALE GENOMIC DNA]</scope>
    <source>
        <strain evidence="3">UTEX 25</strain>
    </source>
</reference>
<dbReference type="AlphaFoldDB" id="A0A3M7L7B4"/>
<dbReference type="GO" id="GO:0052636">
    <property type="term" value="F:arabinosyltransferase activity"/>
    <property type="evidence" value="ECO:0007669"/>
    <property type="project" value="TreeGrafter"/>
</dbReference>
<proteinExistence type="predicted"/>
<dbReference type="GO" id="GO:0005794">
    <property type="term" value="C:Golgi apparatus"/>
    <property type="evidence" value="ECO:0007669"/>
    <property type="project" value="TreeGrafter"/>
</dbReference>
<gene>
    <name evidence="2" type="ORF">APUTEX25_004210</name>
</gene>
<feature type="non-terminal residue" evidence="2">
    <location>
        <position position="1"/>
    </location>
</feature>
<dbReference type="Proteomes" id="UP000279271">
    <property type="component" value="Unassembled WGS sequence"/>
</dbReference>
<sequence>WLGLIIACSFIIISSCFIAYRSFQVLPWGILATSVTILRVPTDEVPQLSKELAWAAADGGEIFVTWANEHFSDFAVNWALHLKDVGVHNILVGAMDVGAAKASSTGGGGGGAQSLRSPLCFTLMSHDIPVFAMYERNANSTGLTKGDFGWGSPSFTKMGRQKVDLAHTFLSYGLNITLADSDAVFVADPRAFFASHPRADVLAHTDKLNSGLPVGDAGLEEAGAIHAVANIGLLVFRARPQTLAFVAAWREGLNQDPKAWDQTLFNQLLHLGRMTPEPAPSRLTRAWDDALLVGILPTASYSSGHVAYVSGLAAQKKLTQVMVHTTFQYGGTPGKRNRLREGMLWYDPPAYYAGPRFLSIDMQYPAIPPGIQTMGEEGMHAVQLAHLQGMLQQMLQIRAGMAMAVVLNRTFIMPKLMCLCDRYWAPLDRCRIPGAEAVPLPFTCPMDHVFEPGNLEQRMEGGEPLVPFREYSFLGNPRTPAVVKDDVVVLELASAAVNSPEGSSPLARSRATLRLPANSTNLGLQAALAAHEATHRIHVTDPLALWGGWEEQGANARMASRFLRSLGFWCCRLLAHIKAMRRNHLIIVLVTSAVLYGNGVLISDKYLGWKSPKIAYEPACGPQLVPQLNRELAHAAAQGGEIFVTWASQVYADFAVNWARSLQRVNATNFLVGALDEKAAQALLDAQLPVFSMYNLDMNGSVMAAGGSKACEQDFHNSTACQRIGLARAFLSYGLDVTLSDADWAFAEDPRPFFSRQPPADLLAAGAALVNSTADGDGGLELAASLAAGTDDGLLLLRAAPAMLSFLQAWARALPGRNGQAALESALREGVGATPALWPGQDRLAYAWGGRLVLGVLPVARFGSHTASVQGLAGLMHVTQVAVHASHQSDGLVGKRHRLREAMLWEDAPEYYTEPRLLSMDLKPPSVPEKLSLGVMDEGGQTALQMAHKRGLQFQLQQVRAGMALAVALNRTFLMPRLTCLCDSGWDKLENCRSPGAPLTPLPFTCPWDQVFLVERLTEPHEKKVNMTYREYSFLDNPRTPNETEGTANTAFRTHDPTIVWLPPKTGLADLRDRVARHSGVRRLHVRDPQAAWADWERPEDGKSFDLRFIGALAPWAGPFDDEEKTKRWLDGVLRRKRKREKWT</sequence>
<dbReference type="Pfam" id="PF03407">
    <property type="entry name" value="Nucleotid_trans"/>
    <property type="match status" value="2"/>
</dbReference>
<evidence type="ECO:0000259" key="1">
    <source>
        <dbReference type="Pfam" id="PF03407"/>
    </source>
</evidence>
<comment type="caution">
    <text evidence="2">The sequence shown here is derived from an EMBL/GenBank/DDBJ whole genome shotgun (WGS) entry which is preliminary data.</text>
</comment>
<feature type="domain" description="Nucleotide-diphospho-sugar transferase" evidence="1">
    <location>
        <begin position="136"/>
        <end position="339"/>
    </location>
</feature>
<dbReference type="EMBL" id="QOKY01000128">
    <property type="protein sequence ID" value="RMZ57376.1"/>
    <property type="molecule type" value="Genomic_DNA"/>
</dbReference>
<protein>
    <recommendedName>
        <fullName evidence="1">Nucleotide-diphospho-sugar transferase domain-containing protein</fullName>
    </recommendedName>
</protein>
<organism evidence="2 3">
    <name type="scientific">Auxenochlorella protothecoides</name>
    <name type="common">Green microalga</name>
    <name type="synonym">Chlorella protothecoides</name>
    <dbReference type="NCBI Taxonomy" id="3075"/>
    <lineage>
        <taxon>Eukaryota</taxon>
        <taxon>Viridiplantae</taxon>
        <taxon>Chlorophyta</taxon>
        <taxon>core chlorophytes</taxon>
        <taxon>Trebouxiophyceae</taxon>
        <taxon>Chlorellales</taxon>
        <taxon>Chlorellaceae</taxon>
        <taxon>Auxenochlorella</taxon>
    </lineage>
</organism>
<dbReference type="InterPro" id="IPR053250">
    <property type="entry name" value="Glycosyltransferase_77"/>
</dbReference>